<feature type="region of interest" description="Disordered" evidence="1">
    <location>
        <begin position="44"/>
        <end position="91"/>
    </location>
</feature>
<protein>
    <submittedName>
        <fullName evidence="2">Uncharacterized protein</fullName>
    </submittedName>
</protein>
<gene>
    <name evidence="2" type="ORF">GN244_ATG18583</name>
</gene>
<keyword evidence="3" id="KW-1185">Reference proteome</keyword>
<organism evidence="2 3">
    <name type="scientific">Phytophthora infestans</name>
    <name type="common">Potato late blight agent</name>
    <name type="synonym">Botrytis infestans</name>
    <dbReference type="NCBI Taxonomy" id="4787"/>
    <lineage>
        <taxon>Eukaryota</taxon>
        <taxon>Sar</taxon>
        <taxon>Stramenopiles</taxon>
        <taxon>Oomycota</taxon>
        <taxon>Peronosporomycetes</taxon>
        <taxon>Peronosporales</taxon>
        <taxon>Peronosporaceae</taxon>
        <taxon>Phytophthora</taxon>
    </lineage>
</organism>
<proteinExistence type="predicted"/>
<evidence type="ECO:0000313" key="2">
    <source>
        <dbReference type="EMBL" id="KAF4029638.1"/>
    </source>
</evidence>
<evidence type="ECO:0000313" key="3">
    <source>
        <dbReference type="Proteomes" id="UP000602510"/>
    </source>
</evidence>
<reference evidence="2" key="1">
    <citation type="submission" date="2020-04" db="EMBL/GenBank/DDBJ databases">
        <title>Hybrid Assembly of Korean Phytophthora infestans isolates.</title>
        <authorList>
            <person name="Prokchorchik M."/>
            <person name="Lee Y."/>
            <person name="Seo J."/>
            <person name="Cho J.-H."/>
            <person name="Park Y.-E."/>
            <person name="Jang D.-C."/>
            <person name="Im J.-S."/>
            <person name="Choi J.-G."/>
            <person name="Park H.-J."/>
            <person name="Lee G.-B."/>
            <person name="Lee Y.-G."/>
            <person name="Hong S.-Y."/>
            <person name="Cho K."/>
            <person name="Sohn K.H."/>
        </authorList>
    </citation>
    <scope>NUCLEOTIDE SEQUENCE</scope>
    <source>
        <strain evidence="2">KR_1_A1</strain>
    </source>
</reference>
<evidence type="ECO:0000256" key="1">
    <source>
        <dbReference type="SAM" id="MobiDB-lite"/>
    </source>
</evidence>
<feature type="region of interest" description="Disordered" evidence="1">
    <location>
        <begin position="321"/>
        <end position="378"/>
    </location>
</feature>
<dbReference type="Proteomes" id="UP000602510">
    <property type="component" value="Unassembled WGS sequence"/>
</dbReference>
<sequence>MEGLTGTPKDSKRSSDEELQPSSSTEDRLQLAQEQLVELQLLTCADPNSPAPSIASPMNEAAESPLAFKEEGDSQVDEGEPRDKSQVATRALSSFSAVLAASRKISMTSDPPAVPSSDFDSENGVRVAPLDQSEATMRNNLRSPKTPGNTLPTLNEEAEGHEDADNGKIPKTIPHAINTSFVDKLSSSRSSIEMAPVRQEQELEERDSDDLELIEMLKHLSRGQFDSLALTPDDVTVHKLKRVHAALSKAQSSTTTMPYVRALVSIDMLQLLLRRVGVQKVRDAVSRAMLSTNERDESIEPIALLTSSNIAAIVLKARRELSPATPSEVSPQIPRRASLVTGKKQLHRSPRASPRSYSSPASPVSSSSQCGTPRSPVAHRRSILAKEGIHVLMQEKIMFFDQRGRANTLPAFRVRGASATLSDSAAKRRQRGLQYANEHISHRSVHM</sequence>
<feature type="compositionally biased region" description="Polar residues" evidence="1">
    <location>
        <begin position="133"/>
        <end position="153"/>
    </location>
</feature>
<feature type="compositionally biased region" description="Low complexity" evidence="1">
    <location>
        <begin position="351"/>
        <end position="368"/>
    </location>
</feature>
<feature type="region of interest" description="Disordered" evidence="1">
    <location>
        <begin position="103"/>
        <end position="173"/>
    </location>
</feature>
<name>A0A833SHI5_PHYIN</name>
<accession>A0A833SHI5</accession>
<dbReference type="EMBL" id="WSZM01000791">
    <property type="protein sequence ID" value="KAF4029638.1"/>
    <property type="molecule type" value="Genomic_DNA"/>
</dbReference>
<dbReference type="AlphaFoldDB" id="A0A833SHI5"/>
<comment type="caution">
    <text evidence="2">The sequence shown here is derived from an EMBL/GenBank/DDBJ whole genome shotgun (WGS) entry which is preliminary data.</text>
</comment>
<feature type="region of interest" description="Disordered" evidence="1">
    <location>
        <begin position="1"/>
        <end position="29"/>
    </location>
</feature>